<feature type="domain" description="Helicase Helix-turn-helix" evidence="1">
    <location>
        <begin position="260"/>
        <end position="346"/>
    </location>
</feature>
<dbReference type="InterPro" id="IPR036388">
    <property type="entry name" value="WH-like_DNA-bd_sf"/>
</dbReference>
<accession>A0A840QNH0</accession>
<name>A0A840QNH0_9BACI</name>
<dbReference type="Pfam" id="PF14493">
    <property type="entry name" value="HTH_40"/>
    <property type="match status" value="1"/>
</dbReference>
<reference evidence="2 3" key="1">
    <citation type="submission" date="2020-08" db="EMBL/GenBank/DDBJ databases">
        <title>Genomic Encyclopedia of Type Strains, Phase IV (KMG-IV): sequencing the most valuable type-strain genomes for metagenomic binning, comparative biology and taxonomic classification.</title>
        <authorList>
            <person name="Goeker M."/>
        </authorList>
    </citation>
    <scope>NUCLEOTIDE SEQUENCE [LARGE SCALE GENOMIC DNA]</scope>
    <source>
        <strain evidence="2 3">DSM 24696</strain>
    </source>
</reference>
<sequence>MDLYRFGLLLYIIDHFRGQRTFFGAYHLLVGKKSAQSIQDGPLYGVESLFGVLPYLKKDHVEEIRRQMLNKGFIVEDENRMTTITEEGRQFHNHQRDHKPIPESLAGGEYEFSGQADWFWRRLVLFWQSLSYARHNDYTFLPIDYDRTIQTWVKKHFPRNKEGQSKWAKQLFHELSTFLQSIDDLRAEVFTRKLSGYQHVGETVEQLGETFDYDADYVYLLLRSTIHELINTIRENPQNFRALAEFVMPLEANSSVLTDSANITRRHLFNGLAIDEIAKERGLKRSTIEDHIVEMAYRLKDFPISAFVSYEDQKEIWQAAKQQDTKRLKQIKEEISADIDYFAIRLSLSKIDKG</sequence>
<dbReference type="InterPro" id="IPR008308">
    <property type="entry name" value="YpbB-like"/>
</dbReference>
<dbReference type="RefSeq" id="WP_184663391.1">
    <property type="nucleotide sequence ID" value="NZ_JACHHB010000004.1"/>
</dbReference>
<dbReference type="EMBL" id="JACHHB010000004">
    <property type="protein sequence ID" value="MBB5172932.1"/>
    <property type="molecule type" value="Genomic_DNA"/>
</dbReference>
<dbReference type="InterPro" id="IPR029491">
    <property type="entry name" value="Helicase_HTH"/>
</dbReference>
<proteinExistence type="predicted"/>
<evidence type="ECO:0000259" key="1">
    <source>
        <dbReference type="Pfam" id="PF14493"/>
    </source>
</evidence>
<protein>
    <submittedName>
        <fullName evidence="2">Uncharacterized protein YpbB</fullName>
    </submittedName>
</protein>
<gene>
    <name evidence="2" type="ORF">HNQ41_001095</name>
</gene>
<dbReference type="PIRSF" id="PIRSF021350">
    <property type="entry name" value="UCP021350"/>
    <property type="match status" value="1"/>
</dbReference>
<dbReference type="AlphaFoldDB" id="A0A840QNH0"/>
<keyword evidence="3" id="KW-1185">Reference proteome</keyword>
<dbReference type="Proteomes" id="UP000551878">
    <property type="component" value="Unassembled WGS sequence"/>
</dbReference>
<dbReference type="Gene3D" id="1.10.10.1390">
    <property type="entry name" value="ATP-dependent DNA helicase RecQ"/>
    <property type="match status" value="1"/>
</dbReference>
<evidence type="ECO:0000313" key="2">
    <source>
        <dbReference type="EMBL" id="MBB5172932.1"/>
    </source>
</evidence>
<comment type="caution">
    <text evidence="2">The sequence shown here is derived from an EMBL/GenBank/DDBJ whole genome shotgun (WGS) entry which is preliminary data.</text>
</comment>
<dbReference type="Gene3D" id="1.10.10.10">
    <property type="entry name" value="Winged helix-like DNA-binding domain superfamily/Winged helix DNA-binding domain"/>
    <property type="match status" value="1"/>
</dbReference>
<organism evidence="2 3">
    <name type="scientific">Texcoconibacillus texcoconensis</name>
    <dbReference type="NCBI Taxonomy" id="1095777"/>
    <lineage>
        <taxon>Bacteria</taxon>
        <taxon>Bacillati</taxon>
        <taxon>Bacillota</taxon>
        <taxon>Bacilli</taxon>
        <taxon>Bacillales</taxon>
        <taxon>Bacillaceae</taxon>
        <taxon>Texcoconibacillus</taxon>
    </lineage>
</organism>
<evidence type="ECO:0000313" key="3">
    <source>
        <dbReference type="Proteomes" id="UP000551878"/>
    </source>
</evidence>